<dbReference type="AlphaFoldDB" id="A0A3A6Q627"/>
<dbReference type="InterPro" id="IPR055897">
    <property type="entry name" value="DUF7474"/>
</dbReference>
<proteinExistence type="predicted"/>
<comment type="caution">
    <text evidence="1">The sequence shown here is derived from an EMBL/GenBank/DDBJ whole genome shotgun (WGS) entry which is preliminary data.</text>
</comment>
<evidence type="ECO:0000313" key="1">
    <source>
        <dbReference type="EMBL" id="RJX48964.1"/>
    </source>
</evidence>
<dbReference type="EMBL" id="QMDW01000014">
    <property type="protein sequence ID" value="RJX48964.1"/>
    <property type="molecule type" value="Genomic_DNA"/>
</dbReference>
<keyword evidence="2" id="KW-1185">Reference proteome</keyword>
<protein>
    <submittedName>
        <fullName evidence="1">Uncharacterized protein</fullName>
    </submittedName>
</protein>
<gene>
    <name evidence="1" type="ORF">DP106_10525</name>
</gene>
<name>A0A3A6Q627_9EURY</name>
<reference evidence="1 2" key="1">
    <citation type="submission" date="2018-06" db="EMBL/GenBank/DDBJ databases">
        <title>Halonotius sp. F13-13 a new haloarchaeeon isolated from a solar saltern from Isla Cristina, Huelva, Spain.</title>
        <authorList>
            <person name="Duran-Viseras A."/>
            <person name="Sanchez-Porro C."/>
            <person name="Ventosa A."/>
        </authorList>
    </citation>
    <scope>NUCLEOTIDE SEQUENCE [LARGE SCALE GENOMIC DNA]</scope>
    <source>
        <strain evidence="1 2">CECT 7525</strain>
    </source>
</reference>
<evidence type="ECO:0000313" key="2">
    <source>
        <dbReference type="Proteomes" id="UP000281564"/>
    </source>
</evidence>
<sequence length="197" mass="22076">MPRFSYPCPGCRTTNSLHDPDCRFEGTPWPTVEKAYIDTLAVLTAEELTEAELRTAIDSEWRDLHTAALATLKSLNRIEQADDGTLRLLTAAEYAEQVSEPSIEPMATIYEHGSVPGCHDNAVFAMIAWYEMVDLSWPETKNNVVTWLRESGAWDRGGFEESSPEKLVESKRHVYASGYGWKQAGQEAKAVIDRHLG</sequence>
<dbReference type="Proteomes" id="UP000281564">
    <property type="component" value="Unassembled WGS sequence"/>
</dbReference>
<dbReference type="OrthoDB" id="296096at2157"/>
<dbReference type="RefSeq" id="WP_120085190.1">
    <property type="nucleotide sequence ID" value="NZ_QMDW01000014.1"/>
</dbReference>
<dbReference type="Pfam" id="PF24286">
    <property type="entry name" value="DUF7474"/>
    <property type="match status" value="1"/>
</dbReference>
<organism evidence="1 2">
    <name type="scientific">Halonotius pteroides</name>
    <dbReference type="NCBI Taxonomy" id="268735"/>
    <lineage>
        <taxon>Archaea</taxon>
        <taxon>Methanobacteriati</taxon>
        <taxon>Methanobacteriota</taxon>
        <taxon>Stenosarchaea group</taxon>
        <taxon>Halobacteria</taxon>
        <taxon>Halobacteriales</taxon>
        <taxon>Haloferacaceae</taxon>
        <taxon>Halonotius</taxon>
    </lineage>
</organism>
<accession>A0A3A6Q627</accession>